<proteinExistence type="predicted"/>
<organism evidence="1 2">
    <name type="scientific">Enterobacter roggenkampii</name>
    <dbReference type="NCBI Taxonomy" id="1812935"/>
    <lineage>
        <taxon>Bacteria</taxon>
        <taxon>Pseudomonadati</taxon>
        <taxon>Pseudomonadota</taxon>
        <taxon>Gammaproteobacteria</taxon>
        <taxon>Enterobacterales</taxon>
        <taxon>Enterobacteriaceae</taxon>
        <taxon>Enterobacter</taxon>
        <taxon>Enterobacter cloacae complex</taxon>
    </lineage>
</organism>
<dbReference type="AlphaFoldDB" id="A0AAU9BRX8"/>
<protein>
    <submittedName>
        <fullName evidence="1">Uncharacterized protein</fullName>
    </submittedName>
</protein>
<dbReference type="Proteomes" id="UP000595858">
    <property type="component" value="Chromosome"/>
</dbReference>
<sequence>MFSFMAFFAELKGGRVMQWIHDKQMANRYGKIASLQYIILLSHPNIIVSVITLSCSGSGDGIRL</sequence>
<name>A0AAU9BRX8_9ENTR</name>
<evidence type="ECO:0000313" key="2">
    <source>
        <dbReference type="Proteomes" id="UP000595858"/>
    </source>
</evidence>
<gene>
    <name evidence="1" type="ORF">OIPHN260_39550</name>
</gene>
<accession>A0AAU9BRX8</accession>
<reference evidence="1" key="1">
    <citation type="journal article" date="2020" name="J Glob Antimicrob Resist">
        <title>Genomic characterization of clinical Enterobacter roggenkampii co-harboring blaIMP-1- and blaGES-5-encoding IncP6 and mcr-9-encoding IncHI2 plasmids isolated in Japan.</title>
        <authorList>
            <person name="Umeda K."/>
            <person name="Nakamura H."/>
            <person name="Fukuda A."/>
            <person name="Matsumoto Y."/>
            <person name="Motooka D."/>
            <person name="Nakamura S."/>
            <person name="Yasui Y."/>
            <person name="Yoshida H."/>
            <person name="Kawahara R."/>
        </authorList>
    </citation>
    <scope>NUCLEOTIDE SEQUENCE</scope>
    <source>
        <strain evidence="1">OIPH-N260</strain>
    </source>
</reference>
<evidence type="ECO:0000313" key="1">
    <source>
        <dbReference type="EMBL" id="BCL44453.1"/>
    </source>
</evidence>
<dbReference type="EMBL" id="AP023447">
    <property type="protein sequence ID" value="BCL44453.1"/>
    <property type="molecule type" value="Genomic_DNA"/>
</dbReference>